<sequence>MLALSPSPSTNCASEALSRQVQTTSMSLSNLRQARSSSGTSLSGSNFDVRDQFVSNAPSGGTVPSSSSFFHSGQQPTFSLANSVHTTASGGTVPSSSSFFHSGQQPTFSLANSVHTTGAGTAPPPFESTQTPPQLVTVNPLLHSLQKQFVLFLDFL</sequence>
<feature type="compositionally biased region" description="Low complexity" evidence="1">
    <location>
        <begin position="36"/>
        <end position="45"/>
    </location>
</feature>
<reference evidence="2 3" key="1">
    <citation type="submission" date="2014-11" db="EMBL/GenBank/DDBJ databases">
        <title>Genetic blueprint of the zoonotic pathogen Toxocara canis.</title>
        <authorList>
            <person name="Zhu X.-Q."/>
            <person name="Korhonen P.K."/>
            <person name="Cai H."/>
            <person name="Young N.D."/>
            <person name="Nejsum P."/>
            <person name="von Samson-Himmelstjerna G."/>
            <person name="Boag P.R."/>
            <person name="Tan P."/>
            <person name="Li Q."/>
            <person name="Min J."/>
            <person name="Yang Y."/>
            <person name="Wang X."/>
            <person name="Fang X."/>
            <person name="Hall R.S."/>
            <person name="Hofmann A."/>
            <person name="Sternberg P.W."/>
            <person name="Jex A.R."/>
            <person name="Gasser R.B."/>
        </authorList>
    </citation>
    <scope>NUCLEOTIDE SEQUENCE [LARGE SCALE GENOMIC DNA]</scope>
    <source>
        <strain evidence="2">PN_DK_2014</strain>
    </source>
</reference>
<evidence type="ECO:0000313" key="3">
    <source>
        <dbReference type="Proteomes" id="UP000031036"/>
    </source>
</evidence>
<gene>
    <name evidence="2" type="ORF">Tcan_10295</name>
</gene>
<dbReference type="Proteomes" id="UP000031036">
    <property type="component" value="Unassembled WGS sequence"/>
</dbReference>
<evidence type="ECO:0000313" key="2">
    <source>
        <dbReference type="EMBL" id="KHN89143.1"/>
    </source>
</evidence>
<feature type="compositionally biased region" description="Polar residues" evidence="1">
    <location>
        <begin position="53"/>
        <end position="73"/>
    </location>
</feature>
<evidence type="ECO:0000256" key="1">
    <source>
        <dbReference type="SAM" id="MobiDB-lite"/>
    </source>
</evidence>
<dbReference type="EMBL" id="JPKZ01000024">
    <property type="protein sequence ID" value="KHN89143.1"/>
    <property type="molecule type" value="Genomic_DNA"/>
</dbReference>
<accession>A0A0B2W5B9</accession>
<dbReference type="AlphaFoldDB" id="A0A0B2W5B9"/>
<feature type="region of interest" description="Disordered" evidence="1">
    <location>
        <begin position="110"/>
        <end position="132"/>
    </location>
</feature>
<organism evidence="2 3">
    <name type="scientific">Toxocara canis</name>
    <name type="common">Canine roundworm</name>
    <dbReference type="NCBI Taxonomy" id="6265"/>
    <lineage>
        <taxon>Eukaryota</taxon>
        <taxon>Metazoa</taxon>
        <taxon>Ecdysozoa</taxon>
        <taxon>Nematoda</taxon>
        <taxon>Chromadorea</taxon>
        <taxon>Rhabditida</taxon>
        <taxon>Spirurina</taxon>
        <taxon>Ascaridomorpha</taxon>
        <taxon>Ascaridoidea</taxon>
        <taxon>Toxocaridae</taxon>
        <taxon>Toxocara</taxon>
    </lineage>
</organism>
<proteinExistence type="predicted"/>
<feature type="compositionally biased region" description="Polar residues" evidence="1">
    <location>
        <begin position="24"/>
        <end position="35"/>
    </location>
</feature>
<keyword evidence="3" id="KW-1185">Reference proteome</keyword>
<name>A0A0B2W5B9_TOXCA</name>
<comment type="caution">
    <text evidence="2">The sequence shown here is derived from an EMBL/GenBank/DDBJ whole genome shotgun (WGS) entry which is preliminary data.</text>
</comment>
<feature type="compositionally biased region" description="Polar residues" evidence="1">
    <location>
        <begin position="110"/>
        <end position="119"/>
    </location>
</feature>
<protein>
    <submittedName>
        <fullName evidence="2">Uncharacterized protein</fullName>
    </submittedName>
</protein>
<feature type="region of interest" description="Disordered" evidence="1">
    <location>
        <begin position="24"/>
        <end position="73"/>
    </location>
</feature>